<evidence type="ECO:0000313" key="1">
    <source>
        <dbReference type="EMBL" id="ALO15522.1"/>
    </source>
</evidence>
<sequence>MQVMKMLIITIAKWLMAQDIKPGLSISKLIVIHGEMQQNQYQISSDMILLTG</sequence>
<dbReference type="EMBL" id="CP013118">
    <property type="protein sequence ID" value="ALO15522.1"/>
    <property type="molecule type" value="Genomic_DNA"/>
</dbReference>
<accession>A0A0S2HZU1</accession>
<protein>
    <submittedName>
        <fullName evidence="1">Uncharacterized protein</fullName>
    </submittedName>
</protein>
<organism evidence="1 2">
    <name type="scientific">Salinivirga cyanobacteriivorans</name>
    <dbReference type="NCBI Taxonomy" id="1307839"/>
    <lineage>
        <taxon>Bacteria</taxon>
        <taxon>Pseudomonadati</taxon>
        <taxon>Bacteroidota</taxon>
        <taxon>Bacteroidia</taxon>
        <taxon>Bacteroidales</taxon>
        <taxon>Salinivirgaceae</taxon>
        <taxon>Salinivirga</taxon>
    </lineage>
</organism>
<name>A0A0S2HZU1_9BACT</name>
<reference evidence="1 2" key="1">
    <citation type="submission" date="2015-11" db="EMBL/GenBank/DDBJ databases">
        <title>Description and complete genome sequence of a novel strain predominating in hypersaline microbial mats and representing a new family of the Bacteriodetes phylum.</title>
        <authorList>
            <person name="Spring S."/>
            <person name="Bunk B."/>
            <person name="Sproer C."/>
            <person name="Klenk H.-P."/>
        </authorList>
    </citation>
    <scope>NUCLEOTIDE SEQUENCE [LARGE SCALE GENOMIC DNA]</scope>
    <source>
        <strain evidence="1 2">L21-Spi-D4</strain>
    </source>
</reference>
<gene>
    <name evidence="1" type="ORF">L21SP5_01882</name>
</gene>
<keyword evidence="2" id="KW-1185">Reference proteome</keyword>
<dbReference type="AlphaFoldDB" id="A0A0S2HZU1"/>
<dbReference type="KEGG" id="blq:L21SP5_01882"/>
<proteinExistence type="predicted"/>
<dbReference type="Proteomes" id="UP000064893">
    <property type="component" value="Chromosome"/>
</dbReference>
<evidence type="ECO:0000313" key="2">
    <source>
        <dbReference type="Proteomes" id="UP000064893"/>
    </source>
</evidence>